<dbReference type="PANTHER" id="PTHR12558">
    <property type="entry name" value="CELL DIVISION CYCLE 16,23,27"/>
    <property type="match status" value="1"/>
</dbReference>
<feature type="repeat" description="TPR" evidence="1">
    <location>
        <begin position="52"/>
        <end position="85"/>
    </location>
</feature>
<keyword evidence="5" id="KW-1185">Reference proteome</keyword>
<feature type="region of interest" description="Disordered" evidence="2">
    <location>
        <begin position="563"/>
        <end position="583"/>
    </location>
</feature>
<proteinExistence type="predicted"/>
<sequence length="583" mass="64811">MRLKLVALVFGLFAFVNLKAQTVQDGLALIHGERYNEAGALFKKLAQGTPSGDNQFYLGYYYLKTNQLDSAQVAFDKGLQVDDKSYLNKVGQGAVALGKGDRAKAKELFDEAEKKKKKDAEVLYRIGEAYTLFEKNNDPAEAIRLLDEAVKRDKNLADAYIAKGDALMLRNEGGNAVTAYEYALTAKPNYAVAHNRIGQIYLRGKNYNLALENYKKAIEADPNFAPAYKDLAELYFFAQKYKQAAENFDLFIQKSGTTDPEMKLRAAQFAFTADDYTKSLQLLDEIKGKINNPITLRMYGWSYFKQNDPDKAIENLNEFMKVAPDKLIGDDYKYLGRAYNQKAGGEKGYDSTGVLYMLKGADMDTSKAEAATTYKEVGALYFAAKDFPNAATAFAKGIALDTAKASANDYYYNGLSNFQYASSFIVPTAADSNFADSAKIAMDKRSLYLKADSIFATVTQKLPDWPYGYYWRASSLYNAYDRQENVDKGISAPYYQKLTELVEKDPDPSKFKSYLKLAYSYLAFYSQTTLNDPAKAKTYWEKLLAVDPDNVAAKEALGLAVATPAAQPAATTGKAKAPAPKKK</sequence>
<dbReference type="Pfam" id="PF00515">
    <property type="entry name" value="TPR_1"/>
    <property type="match status" value="1"/>
</dbReference>
<dbReference type="InterPro" id="IPR011990">
    <property type="entry name" value="TPR-like_helical_dom_sf"/>
</dbReference>
<comment type="caution">
    <text evidence="4">The sequence shown here is derived from an EMBL/GenBank/DDBJ whole genome shotgun (WGS) entry which is preliminary data.</text>
</comment>
<organism evidence="4 5">
    <name type="scientific">Dyadobacter linearis</name>
    <dbReference type="NCBI Taxonomy" id="2823330"/>
    <lineage>
        <taxon>Bacteria</taxon>
        <taxon>Pseudomonadati</taxon>
        <taxon>Bacteroidota</taxon>
        <taxon>Cytophagia</taxon>
        <taxon>Cytophagales</taxon>
        <taxon>Spirosomataceae</taxon>
        <taxon>Dyadobacter</taxon>
    </lineage>
</organism>
<feature type="chain" id="PRO_5047356287" evidence="3">
    <location>
        <begin position="21"/>
        <end position="583"/>
    </location>
</feature>
<evidence type="ECO:0000313" key="4">
    <source>
        <dbReference type="EMBL" id="CAG5071692.1"/>
    </source>
</evidence>
<gene>
    <name evidence="4" type="primary">lapB_2</name>
    <name evidence="4" type="ORF">DYBT9623_03683</name>
</gene>
<dbReference type="PANTHER" id="PTHR12558:SF44">
    <property type="entry name" value="TETRATRICOPEPTIDE REPEAT-CONTAINING PROTEIN"/>
    <property type="match status" value="1"/>
</dbReference>
<dbReference type="InterPro" id="IPR006597">
    <property type="entry name" value="Sel1-like"/>
</dbReference>
<dbReference type="SMART" id="SM00028">
    <property type="entry name" value="TPR"/>
    <property type="match status" value="8"/>
</dbReference>
<protein>
    <submittedName>
        <fullName evidence="4">Lipopolysaccharide assembly protein B</fullName>
    </submittedName>
</protein>
<evidence type="ECO:0000256" key="3">
    <source>
        <dbReference type="SAM" id="SignalP"/>
    </source>
</evidence>
<feature type="repeat" description="TPR" evidence="1">
    <location>
        <begin position="293"/>
        <end position="326"/>
    </location>
</feature>
<dbReference type="SMART" id="SM00671">
    <property type="entry name" value="SEL1"/>
    <property type="match status" value="1"/>
</dbReference>
<dbReference type="Proteomes" id="UP000679725">
    <property type="component" value="Unassembled WGS sequence"/>
</dbReference>
<feature type="repeat" description="TPR" evidence="1">
    <location>
        <begin position="191"/>
        <end position="224"/>
    </location>
</feature>
<keyword evidence="3" id="KW-0732">Signal</keyword>
<accession>A0ABM8UTQ6</accession>
<dbReference type="SUPFAM" id="SSF48452">
    <property type="entry name" value="TPR-like"/>
    <property type="match status" value="3"/>
</dbReference>
<dbReference type="PROSITE" id="PS50005">
    <property type="entry name" value="TPR"/>
    <property type="match status" value="4"/>
</dbReference>
<reference evidence="4 5" key="1">
    <citation type="submission" date="2021-04" db="EMBL/GenBank/DDBJ databases">
        <authorList>
            <person name="Rodrigo-Torres L."/>
            <person name="Arahal R. D."/>
            <person name="Lucena T."/>
        </authorList>
    </citation>
    <scope>NUCLEOTIDE SEQUENCE [LARGE SCALE GENOMIC DNA]</scope>
    <source>
        <strain evidence="4 5">CECT 9623</strain>
    </source>
</reference>
<dbReference type="InterPro" id="IPR019734">
    <property type="entry name" value="TPR_rpt"/>
</dbReference>
<dbReference type="Pfam" id="PF13174">
    <property type="entry name" value="TPR_6"/>
    <property type="match status" value="2"/>
</dbReference>
<keyword evidence="1" id="KW-0802">TPR repeat</keyword>
<evidence type="ECO:0000313" key="5">
    <source>
        <dbReference type="Proteomes" id="UP000679725"/>
    </source>
</evidence>
<name>A0ABM8UTQ6_9BACT</name>
<feature type="repeat" description="TPR" evidence="1">
    <location>
        <begin position="371"/>
        <end position="404"/>
    </location>
</feature>
<dbReference type="Gene3D" id="1.25.40.10">
    <property type="entry name" value="Tetratricopeptide repeat domain"/>
    <property type="match status" value="3"/>
</dbReference>
<dbReference type="PROSITE" id="PS50293">
    <property type="entry name" value="TPR_REGION"/>
    <property type="match status" value="1"/>
</dbReference>
<evidence type="ECO:0000256" key="2">
    <source>
        <dbReference type="SAM" id="MobiDB-lite"/>
    </source>
</evidence>
<dbReference type="EMBL" id="CAJRAU010000005">
    <property type="protein sequence ID" value="CAG5071692.1"/>
    <property type="molecule type" value="Genomic_DNA"/>
</dbReference>
<feature type="signal peptide" evidence="3">
    <location>
        <begin position="1"/>
        <end position="20"/>
    </location>
</feature>
<evidence type="ECO:0000256" key="1">
    <source>
        <dbReference type="PROSITE-ProRule" id="PRU00339"/>
    </source>
</evidence>
<dbReference type="Pfam" id="PF13432">
    <property type="entry name" value="TPR_16"/>
    <property type="match status" value="1"/>
</dbReference>